<dbReference type="Gene3D" id="1.10.10.10">
    <property type="entry name" value="Winged helix-like DNA-binding domain superfamily/Winged helix DNA-binding domain"/>
    <property type="match status" value="1"/>
</dbReference>
<dbReference type="SUPFAM" id="SSF53067">
    <property type="entry name" value="Actin-like ATPase domain"/>
    <property type="match status" value="1"/>
</dbReference>
<dbReference type="PANTHER" id="PTHR18964">
    <property type="entry name" value="ROK (REPRESSOR, ORF, KINASE) FAMILY"/>
    <property type="match status" value="1"/>
</dbReference>
<dbReference type="Proteomes" id="UP001279660">
    <property type="component" value="Unassembled WGS sequence"/>
</dbReference>
<protein>
    <submittedName>
        <fullName evidence="2">ROK family protein</fullName>
    </submittedName>
</protein>
<comment type="caution">
    <text evidence="2">The sequence shown here is derived from an EMBL/GenBank/DDBJ whole genome shotgun (WGS) entry which is preliminary data.</text>
</comment>
<evidence type="ECO:0000313" key="2">
    <source>
        <dbReference type="EMBL" id="MDX5985670.1"/>
    </source>
</evidence>
<proteinExistence type="inferred from homology"/>
<dbReference type="RefSeq" id="WP_010407599.1">
    <property type="nucleotide sequence ID" value="NZ_JAWXXV010000001.1"/>
</dbReference>
<dbReference type="EMBL" id="JAWXXV010000001">
    <property type="protein sequence ID" value="MDX5985670.1"/>
    <property type="molecule type" value="Genomic_DNA"/>
</dbReference>
<dbReference type="InterPro" id="IPR036390">
    <property type="entry name" value="WH_DNA-bd_sf"/>
</dbReference>
<keyword evidence="3" id="KW-1185">Reference proteome</keyword>
<organism evidence="2 3">
    <name type="scientific">Sphingomonas echinoides</name>
    <dbReference type="NCBI Taxonomy" id="59803"/>
    <lineage>
        <taxon>Bacteria</taxon>
        <taxon>Pseudomonadati</taxon>
        <taxon>Pseudomonadota</taxon>
        <taxon>Alphaproteobacteria</taxon>
        <taxon>Sphingomonadales</taxon>
        <taxon>Sphingomonadaceae</taxon>
        <taxon>Sphingomonas</taxon>
    </lineage>
</organism>
<evidence type="ECO:0000313" key="3">
    <source>
        <dbReference type="Proteomes" id="UP001279660"/>
    </source>
</evidence>
<comment type="similarity">
    <text evidence="1">Belongs to the ROK (NagC/XylR) family.</text>
</comment>
<reference evidence="2 3" key="1">
    <citation type="submission" date="2023-11" db="EMBL/GenBank/DDBJ databases">
        <title>MicrobeMod: A computational toolkit for identifying prokaryotic methylation and restriction-modification with nanopore sequencing.</title>
        <authorList>
            <person name="Crits-Christoph A."/>
            <person name="Kang S.C."/>
            <person name="Lee H."/>
            <person name="Ostrov N."/>
        </authorList>
    </citation>
    <scope>NUCLEOTIDE SEQUENCE [LARGE SCALE GENOMIC DNA]</scope>
    <source>
        <strain evidence="2 3">ATCC 14820</strain>
    </source>
</reference>
<gene>
    <name evidence="2" type="ORF">SIL82_15555</name>
</gene>
<sequence length="375" mass="39906">MDSQPQTVRRRKASLSGTNLELTGDYNQRLVYQAVRVRGPITRNALIELTGLAKPTIAGIVRRLLGSELVIETSRIFGARGQPAVHLEVNPEGCYSVGLQVDNDRLDLVSIDALGNPVSRGVITRPASSGERAKTHFRTQYLKLTEDIRRDRIIGLGVAMVGSVSRDGRHADPGDGDIGIDLLALSDVSPGVPIYIDSALAAATAGESLFGVGASLQSYYYILMGPKPVGGLVAHEGLFKGAHPETKRYLFPGAEPAWCRQAVAADRMAPLPACEEAWLAAAAADLIPLLTSINCMLNPGGVLLAGRFPDGWLTRLAERCNTLLLASAPEIPSHAGIQPARLARDATLIGAASLPMRARLFPIGEALLKAHDHVG</sequence>
<dbReference type="SUPFAM" id="SSF46785">
    <property type="entry name" value="Winged helix' DNA-binding domain"/>
    <property type="match status" value="1"/>
</dbReference>
<accession>A0ABU4PNE9</accession>
<evidence type="ECO:0000256" key="1">
    <source>
        <dbReference type="ARBA" id="ARBA00006479"/>
    </source>
</evidence>
<name>A0ABU4PNE9_9SPHN</name>
<dbReference type="Gene3D" id="3.30.420.40">
    <property type="match status" value="2"/>
</dbReference>
<dbReference type="InterPro" id="IPR043129">
    <property type="entry name" value="ATPase_NBD"/>
</dbReference>
<dbReference type="InterPro" id="IPR000600">
    <property type="entry name" value="ROK"/>
</dbReference>
<dbReference type="InterPro" id="IPR036388">
    <property type="entry name" value="WH-like_DNA-bd_sf"/>
</dbReference>
<dbReference type="PANTHER" id="PTHR18964:SF149">
    <property type="entry name" value="BIFUNCTIONAL UDP-N-ACETYLGLUCOSAMINE 2-EPIMERASE_N-ACETYLMANNOSAMINE KINASE"/>
    <property type="match status" value="1"/>
</dbReference>